<dbReference type="PRINTS" id="PR00723">
    <property type="entry name" value="SUBTILISIN"/>
</dbReference>
<dbReference type="GO" id="GO:0006508">
    <property type="term" value="P:proteolysis"/>
    <property type="evidence" value="ECO:0007669"/>
    <property type="project" value="UniProtKB-KW"/>
</dbReference>
<reference evidence="7 8" key="1">
    <citation type="submission" date="2018-09" db="EMBL/GenBank/DDBJ databases">
        <title>YIM 75000 draft genome.</title>
        <authorList>
            <person name="Tang S."/>
            <person name="Feng Y."/>
        </authorList>
    </citation>
    <scope>NUCLEOTIDE SEQUENCE [LARGE SCALE GENOMIC DNA]</scope>
    <source>
        <strain evidence="7 8">YIM 75000</strain>
    </source>
</reference>
<feature type="active site" description="Charge relay system" evidence="5">
    <location>
        <position position="167"/>
    </location>
</feature>
<name>A0A3A3Z0L5_9ACTN</name>
<dbReference type="Proteomes" id="UP000265614">
    <property type="component" value="Unassembled WGS sequence"/>
</dbReference>
<evidence type="ECO:0000256" key="2">
    <source>
        <dbReference type="ARBA" id="ARBA00022670"/>
    </source>
</evidence>
<protein>
    <submittedName>
        <fullName evidence="7">Peptidase S8 and S53 subtilisin kexin sedolisin</fullName>
    </submittedName>
</protein>
<dbReference type="InterPro" id="IPR015500">
    <property type="entry name" value="Peptidase_S8_subtilisin-rel"/>
</dbReference>
<evidence type="ECO:0000313" key="7">
    <source>
        <dbReference type="EMBL" id="RJK95936.1"/>
    </source>
</evidence>
<evidence type="ECO:0000256" key="1">
    <source>
        <dbReference type="ARBA" id="ARBA00011073"/>
    </source>
</evidence>
<comment type="caution">
    <text evidence="7">The sequence shown here is derived from an EMBL/GenBank/DDBJ whole genome shotgun (WGS) entry which is preliminary data.</text>
</comment>
<evidence type="ECO:0000256" key="5">
    <source>
        <dbReference type="PROSITE-ProRule" id="PRU01240"/>
    </source>
</evidence>
<keyword evidence="8" id="KW-1185">Reference proteome</keyword>
<accession>A0A3A3Z0L5</accession>
<proteinExistence type="inferred from homology"/>
<dbReference type="EMBL" id="QZEZ01000004">
    <property type="protein sequence ID" value="RJK95936.1"/>
    <property type="molecule type" value="Genomic_DNA"/>
</dbReference>
<dbReference type="InterPro" id="IPR000209">
    <property type="entry name" value="Peptidase_S8/S53_dom"/>
</dbReference>
<dbReference type="PANTHER" id="PTHR43806:SF11">
    <property type="entry name" value="CEREVISIN-RELATED"/>
    <property type="match status" value="1"/>
</dbReference>
<dbReference type="PANTHER" id="PTHR43806">
    <property type="entry name" value="PEPTIDASE S8"/>
    <property type="match status" value="1"/>
</dbReference>
<sequence>MTLDVATATSVTGAAVHTFSWPSWRRARRSALAMSLALTATLAPVGPVAATAMGGQATATGAFLEEEWGDDDTYEDEQASRFDGTWKADHDQGSLYWITKHYGAHDAWGKSAPNGGKVTGRGVTVAVIDTGVAKVPGLDLPGKVIDGPDLSYDSQRAGTRYVDGYGHGTHMAAIIAGRDASVPVGGENDAKHFVGVAPDARILNVKVGASDGGADVSQVIAGIDWVVAHRNDNGMNVRVINLSYGTLSQQSAAVDPLARAVENAWKKGVVVVASAGNDGAAAARLAMPAEDPYLIAVGAVDHRGTEDLKDDRVAGFSNAGNSARRPDLLAPGKSVVSLRVPGSDADRHHPAGRVTGDVAGRYFRGSGTSQATAVVSGAAALLLQARPTMTPDQVKALLRVSADKLVSYPSPAMGSGVLDIKGALDTSTPSVNTARQVWTASTGLGTLEASRGGDNVVDPSNGRSLTGEVDALGAPFDAARWVAASTAGTAWVGGTWNGRTWTGSAWTSTGWAPAGWTGTSWSGQDWATRTYSSDTFLARSWRGEQFLARSWRGSTWLARSWRGF</sequence>
<comment type="similarity">
    <text evidence="1 5">Belongs to the peptidase S8 family.</text>
</comment>
<gene>
    <name evidence="7" type="ORF">D5H78_10090</name>
</gene>
<dbReference type="Gene3D" id="3.40.50.200">
    <property type="entry name" value="Peptidase S8/S53 domain"/>
    <property type="match status" value="1"/>
</dbReference>
<feature type="active site" description="Charge relay system" evidence="5">
    <location>
        <position position="369"/>
    </location>
</feature>
<dbReference type="AlphaFoldDB" id="A0A3A3Z0L5"/>
<evidence type="ECO:0000313" key="8">
    <source>
        <dbReference type="Proteomes" id="UP000265614"/>
    </source>
</evidence>
<organism evidence="7 8">
    <name type="scientific">Vallicoccus soli</name>
    <dbReference type="NCBI Taxonomy" id="2339232"/>
    <lineage>
        <taxon>Bacteria</taxon>
        <taxon>Bacillati</taxon>
        <taxon>Actinomycetota</taxon>
        <taxon>Actinomycetes</taxon>
        <taxon>Motilibacterales</taxon>
        <taxon>Vallicoccaceae</taxon>
        <taxon>Vallicoccus</taxon>
    </lineage>
</organism>
<evidence type="ECO:0000259" key="6">
    <source>
        <dbReference type="Pfam" id="PF00082"/>
    </source>
</evidence>
<dbReference type="PROSITE" id="PS51892">
    <property type="entry name" value="SUBTILASE"/>
    <property type="match status" value="1"/>
</dbReference>
<dbReference type="GO" id="GO:0004252">
    <property type="term" value="F:serine-type endopeptidase activity"/>
    <property type="evidence" value="ECO:0007669"/>
    <property type="project" value="UniProtKB-UniRule"/>
</dbReference>
<dbReference type="InterPro" id="IPR036852">
    <property type="entry name" value="Peptidase_S8/S53_dom_sf"/>
</dbReference>
<dbReference type="Pfam" id="PF00082">
    <property type="entry name" value="Peptidase_S8"/>
    <property type="match status" value="1"/>
</dbReference>
<keyword evidence="4 5" id="KW-0720">Serine protease</keyword>
<evidence type="ECO:0000256" key="3">
    <source>
        <dbReference type="ARBA" id="ARBA00022801"/>
    </source>
</evidence>
<keyword evidence="2 5" id="KW-0645">Protease</keyword>
<dbReference type="OrthoDB" id="5167143at2"/>
<feature type="active site" description="Charge relay system" evidence="5">
    <location>
        <position position="129"/>
    </location>
</feature>
<dbReference type="InterPro" id="IPR050131">
    <property type="entry name" value="Peptidase_S8_subtilisin-like"/>
</dbReference>
<feature type="domain" description="Peptidase S8/S53" evidence="6">
    <location>
        <begin position="120"/>
        <end position="406"/>
    </location>
</feature>
<evidence type="ECO:0000256" key="4">
    <source>
        <dbReference type="ARBA" id="ARBA00022825"/>
    </source>
</evidence>
<keyword evidence="3 5" id="KW-0378">Hydrolase</keyword>
<dbReference type="SUPFAM" id="SSF52743">
    <property type="entry name" value="Subtilisin-like"/>
    <property type="match status" value="1"/>
</dbReference>